<dbReference type="SUPFAM" id="SSF57850">
    <property type="entry name" value="RING/U-box"/>
    <property type="match status" value="1"/>
</dbReference>
<sequence length="290" mass="31462">MGNDGGSIPKRSELVKSAARTPTVSELKATALENLSHAWAHDPLTLERLDKENVVSDWRGQLYNYESVLRGLMPGGEDDDDAAAPALVNGESPELTFASTGIKSLRDVVKLKFRRYAPPGAKGQEVWACPVSLKELGPATRAVYLIPCGHVFAETAIKQIQEDACPECSEKVQPRDVIPILPTEKTDLDGLTARISDLKARGLTHGLKKDKSNGKKKRKAEEANEDGAAKPEESKGSQQEMEKTAKVLSKPTVNSRVSGINNAMTASLTARVLAEQEERNKRRKLAAAAK</sequence>
<dbReference type="InterPro" id="IPR006735">
    <property type="entry name" value="Rtf2"/>
</dbReference>
<dbReference type="AlphaFoldDB" id="A0AAN6VD77"/>
<keyword evidence="4" id="KW-1185">Reference proteome</keyword>
<dbReference type="Proteomes" id="UP001302745">
    <property type="component" value="Unassembled WGS sequence"/>
</dbReference>
<dbReference type="Gene3D" id="3.30.40.10">
    <property type="entry name" value="Zinc/RING finger domain, C3HC4 (zinc finger)"/>
    <property type="match status" value="1"/>
</dbReference>
<accession>A0AAN6VD77</accession>
<comment type="caution">
    <text evidence="3">The sequence shown here is derived from an EMBL/GenBank/DDBJ whole genome shotgun (WGS) entry which is preliminary data.</text>
</comment>
<dbReference type="Pfam" id="PF04641">
    <property type="entry name" value="Rtf2"/>
    <property type="match status" value="1"/>
</dbReference>
<comment type="similarity">
    <text evidence="1">Belongs to the rtf2 family.</text>
</comment>
<evidence type="ECO:0000256" key="2">
    <source>
        <dbReference type="SAM" id="MobiDB-lite"/>
    </source>
</evidence>
<feature type="region of interest" description="Disordered" evidence="2">
    <location>
        <begin position="204"/>
        <end position="258"/>
    </location>
</feature>
<reference evidence="3" key="2">
    <citation type="submission" date="2023-05" db="EMBL/GenBank/DDBJ databases">
        <authorList>
            <consortium name="Lawrence Berkeley National Laboratory"/>
            <person name="Steindorff A."/>
            <person name="Hensen N."/>
            <person name="Bonometti L."/>
            <person name="Westerberg I."/>
            <person name="Brannstrom I.O."/>
            <person name="Guillou S."/>
            <person name="Cros-Aarteil S."/>
            <person name="Calhoun S."/>
            <person name="Haridas S."/>
            <person name="Kuo A."/>
            <person name="Mondo S."/>
            <person name="Pangilinan J."/>
            <person name="Riley R."/>
            <person name="Labutti K."/>
            <person name="Andreopoulos B."/>
            <person name="Lipzen A."/>
            <person name="Chen C."/>
            <person name="Yanf M."/>
            <person name="Daum C."/>
            <person name="Ng V."/>
            <person name="Clum A."/>
            <person name="Ohm R."/>
            <person name="Martin F."/>
            <person name="Silar P."/>
            <person name="Natvig D."/>
            <person name="Lalanne C."/>
            <person name="Gautier V."/>
            <person name="Ament-Velasquez S.L."/>
            <person name="Kruys A."/>
            <person name="Hutchinson M.I."/>
            <person name="Powell A.J."/>
            <person name="Barry K."/>
            <person name="Miller A.N."/>
            <person name="Grigoriev I.V."/>
            <person name="Debuchy R."/>
            <person name="Gladieux P."/>
            <person name="Thoren M.H."/>
            <person name="Johannesson H."/>
        </authorList>
    </citation>
    <scope>NUCLEOTIDE SEQUENCE</scope>
    <source>
        <strain evidence="3">CBS 538.74</strain>
    </source>
</reference>
<feature type="region of interest" description="Disordered" evidence="2">
    <location>
        <begin position="1"/>
        <end position="22"/>
    </location>
</feature>
<gene>
    <name evidence="3" type="ORF">C8A00DRAFT_18961</name>
</gene>
<dbReference type="InterPro" id="IPR027799">
    <property type="entry name" value="Rtf2_RING-finger"/>
</dbReference>
<dbReference type="PANTHER" id="PTHR12775:SF0">
    <property type="entry name" value="REPLICATION TERMINATION FACTOR 2"/>
    <property type="match status" value="1"/>
</dbReference>
<organism evidence="3 4">
    <name type="scientific">Chaetomidium leptoderma</name>
    <dbReference type="NCBI Taxonomy" id="669021"/>
    <lineage>
        <taxon>Eukaryota</taxon>
        <taxon>Fungi</taxon>
        <taxon>Dikarya</taxon>
        <taxon>Ascomycota</taxon>
        <taxon>Pezizomycotina</taxon>
        <taxon>Sordariomycetes</taxon>
        <taxon>Sordariomycetidae</taxon>
        <taxon>Sordariales</taxon>
        <taxon>Chaetomiaceae</taxon>
        <taxon>Chaetomidium</taxon>
    </lineage>
</organism>
<dbReference type="EMBL" id="MU857172">
    <property type="protein sequence ID" value="KAK4149328.1"/>
    <property type="molecule type" value="Genomic_DNA"/>
</dbReference>
<dbReference type="CDD" id="cd16653">
    <property type="entry name" value="RING-like_Rtf2"/>
    <property type="match status" value="1"/>
</dbReference>
<dbReference type="GO" id="GO:0006274">
    <property type="term" value="P:DNA replication termination"/>
    <property type="evidence" value="ECO:0007669"/>
    <property type="project" value="TreeGrafter"/>
</dbReference>
<dbReference type="PANTHER" id="PTHR12775">
    <property type="entry name" value="PROTEIN C20ORF43 HOMOLOG"/>
    <property type="match status" value="1"/>
</dbReference>
<reference evidence="3" key="1">
    <citation type="journal article" date="2023" name="Mol. Phylogenet. Evol.">
        <title>Genome-scale phylogeny and comparative genomics of the fungal order Sordariales.</title>
        <authorList>
            <person name="Hensen N."/>
            <person name="Bonometti L."/>
            <person name="Westerberg I."/>
            <person name="Brannstrom I.O."/>
            <person name="Guillou S."/>
            <person name="Cros-Aarteil S."/>
            <person name="Calhoun S."/>
            <person name="Haridas S."/>
            <person name="Kuo A."/>
            <person name="Mondo S."/>
            <person name="Pangilinan J."/>
            <person name="Riley R."/>
            <person name="LaButti K."/>
            <person name="Andreopoulos B."/>
            <person name="Lipzen A."/>
            <person name="Chen C."/>
            <person name="Yan M."/>
            <person name="Daum C."/>
            <person name="Ng V."/>
            <person name="Clum A."/>
            <person name="Steindorff A."/>
            <person name="Ohm R.A."/>
            <person name="Martin F."/>
            <person name="Silar P."/>
            <person name="Natvig D.O."/>
            <person name="Lalanne C."/>
            <person name="Gautier V."/>
            <person name="Ament-Velasquez S.L."/>
            <person name="Kruys A."/>
            <person name="Hutchinson M.I."/>
            <person name="Powell A.J."/>
            <person name="Barry K."/>
            <person name="Miller A.N."/>
            <person name="Grigoriev I.V."/>
            <person name="Debuchy R."/>
            <person name="Gladieux P."/>
            <person name="Hiltunen Thoren M."/>
            <person name="Johannesson H."/>
        </authorList>
    </citation>
    <scope>NUCLEOTIDE SEQUENCE</scope>
    <source>
        <strain evidence="3">CBS 538.74</strain>
    </source>
</reference>
<dbReference type="InterPro" id="IPR013083">
    <property type="entry name" value="Znf_RING/FYVE/PHD"/>
</dbReference>
<name>A0AAN6VD77_9PEZI</name>
<evidence type="ECO:0000256" key="1">
    <source>
        <dbReference type="ARBA" id="ARBA00009885"/>
    </source>
</evidence>
<evidence type="ECO:0000313" key="4">
    <source>
        <dbReference type="Proteomes" id="UP001302745"/>
    </source>
</evidence>
<protein>
    <submittedName>
        <fullName evidence="3">Rtf2 RING-finger-domain-containing protein</fullName>
    </submittedName>
</protein>
<feature type="compositionally biased region" description="Basic and acidic residues" evidence="2">
    <location>
        <begin position="207"/>
        <end position="245"/>
    </location>
</feature>
<dbReference type="GO" id="GO:0005634">
    <property type="term" value="C:nucleus"/>
    <property type="evidence" value="ECO:0007669"/>
    <property type="project" value="TreeGrafter"/>
</dbReference>
<proteinExistence type="inferred from homology"/>
<evidence type="ECO:0000313" key="3">
    <source>
        <dbReference type="EMBL" id="KAK4149328.1"/>
    </source>
</evidence>